<protein>
    <submittedName>
        <fullName evidence="1">Uncharacterized protein</fullName>
    </submittedName>
</protein>
<reference evidence="1" key="1">
    <citation type="journal article" date="2015" name="Nature">
        <title>Complex archaea that bridge the gap between prokaryotes and eukaryotes.</title>
        <authorList>
            <person name="Spang A."/>
            <person name="Saw J.H."/>
            <person name="Jorgensen S.L."/>
            <person name="Zaremba-Niedzwiedzka K."/>
            <person name="Martijn J."/>
            <person name="Lind A.E."/>
            <person name="van Eijk R."/>
            <person name="Schleper C."/>
            <person name="Guy L."/>
            <person name="Ettema T.J."/>
        </authorList>
    </citation>
    <scope>NUCLEOTIDE SEQUENCE</scope>
</reference>
<proteinExistence type="predicted"/>
<gene>
    <name evidence="1" type="ORF">LCGC14_0828740</name>
</gene>
<dbReference type="AlphaFoldDB" id="A0A0F9PGM4"/>
<sequence length="124" mass="14709">MSLREMFKRGHTHKTGFKFRTSNEVLKKRGGTKEISTKRICNNCKDRIVGDRFEVHFLNNPVSKMIVDEGCLFLLKDRGIVSYYQTLTEKKQIKKGQRERLEYLTEESLKIHMEKIRESIKTKK</sequence>
<name>A0A0F9PGM4_9ZZZZ</name>
<comment type="caution">
    <text evidence="1">The sequence shown here is derived from an EMBL/GenBank/DDBJ whole genome shotgun (WGS) entry which is preliminary data.</text>
</comment>
<dbReference type="EMBL" id="LAZR01002367">
    <property type="protein sequence ID" value="KKN30980.1"/>
    <property type="molecule type" value="Genomic_DNA"/>
</dbReference>
<organism evidence="1">
    <name type="scientific">marine sediment metagenome</name>
    <dbReference type="NCBI Taxonomy" id="412755"/>
    <lineage>
        <taxon>unclassified sequences</taxon>
        <taxon>metagenomes</taxon>
        <taxon>ecological metagenomes</taxon>
    </lineage>
</organism>
<evidence type="ECO:0000313" key="1">
    <source>
        <dbReference type="EMBL" id="KKN30980.1"/>
    </source>
</evidence>
<accession>A0A0F9PGM4</accession>